<reference evidence="2 3" key="1">
    <citation type="submission" date="2017-07" db="EMBL/GenBank/DDBJ databases">
        <title>Leptospira spp. isolated from tropical soils.</title>
        <authorList>
            <person name="Thibeaux R."/>
            <person name="Iraola G."/>
            <person name="Ferres I."/>
            <person name="Bierque E."/>
            <person name="Girault D."/>
            <person name="Soupe-Gilbert M.-E."/>
            <person name="Picardeau M."/>
            <person name="Goarant C."/>
        </authorList>
    </citation>
    <scope>NUCLEOTIDE SEQUENCE [LARGE SCALE GENOMIC DNA]</scope>
    <source>
        <strain evidence="2 3">FH2-C-A2</strain>
    </source>
</reference>
<protein>
    <recommendedName>
        <fullName evidence="1">RiboL-PSP-HEPN domain-containing protein</fullName>
    </recommendedName>
</protein>
<evidence type="ECO:0000259" key="1">
    <source>
        <dbReference type="Pfam" id="PF18735"/>
    </source>
</evidence>
<dbReference type="Pfam" id="PF18735">
    <property type="entry name" value="HEPN_RiboL-PSP"/>
    <property type="match status" value="1"/>
</dbReference>
<gene>
    <name evidence="2" type="ORF">CH371_20020</name>
</gene>
<evidence type="ECO:0000313" key="2">
    <source>
        <dbReference type="EMBL" id="PJZ64066.1"/>
    </source>
</evidence>
<name>A0A2M9Z6L5_9LEPT</name>
<feature type="domain" description="RiboL-PSP-HEPN" evidence="1">
    <location>
        <begin position="44"/>
        <end position="209"/>
    </location>
</feature>
<organism evidence="2 3">
    <name type="scientific">Leptospira wolffii</name>
    <dbReference type="NCBI Taxonomy" id="409998"/>
    <lineage>
        <taxon>Bacteria</taxon>
        <taxon>Pseudomonadati</taxon>
        <taxon>Spirochaetota</taxon>
        <taxon>Spirochaetia</taxon>
        <taxon>Leptospirales</taxon>
        <taxon>Leptospiraceae</taxon>
        <taxon>Leptospira</taxon>
    </lineage>
</organism>
<sequence>MSAKDKDLDQKQARHSAKSLFDLNITSADDCFKLHLGLTAVQTTMNTEWLLRAAIVFIVSAIDTYFHDKIKYSVGKYKLNNLPKALARFQIPMENLEEWQEAKRKGNVIRNWITEYLAVRPIQKPDIIADYLKLIGIEAFWDTLEKDKTKQKELKEKFNKLITRRNQIAHEGDRQSHRRSGKKLRPIDGQEVEDWIKWSKSFIASIEKVFPT</sequence>
<evidence type="ECO:0000313" key="3">
    <source>
        <dbReference type="Proteomes" id="UP000231912"/>
    </source>
</evidence>
<dbReference type="AlphaFoldDB" id="A0A2M9Z6L5"/>
<dbReference type="InterPro" id="IPR041519">
    <property type="entry name" value="HEPN_RiboL-PSP"/>
</dbReference>
<dbReference type="RefSeq" id="WP_100760444.1">
    <property type="nucleotide sequence ID" value="NZ_NPDT01000016.1"/>
</dbReference>
<comment type="caution">
    <text evidence="2">The sequence shown here is derived from an EMBL/GenBank/DDBJ whole genome shotgun (WGS) entry which is preliminary data.</text>
</comment>
<proteinExistence type="predicted"/>
<dbReference type="EMBL" id="NPDT01000016">
    <property type="protein sequence ID" value="PJZ64066.1"/>
    <property type="molecule type" value="Genomic_DNA"/>
</dbReference>
<dbReference type="Proteomes" id="UP000231912">
    <property type="component" value="Unassembled WGS sequence"/>
</dbReference>
<accession>A0A2M9Z6L5</accession>